<evidence type="ECO:0000313" key="2">
    <source>
        <dbReference type="Proteomes" id="UP000290289"/>
    </source>
</evidence>
<dbReference type="AlphaFoldDB" id="A0A498I217"/>
<reference evidence="1 2" key="1">
    <citation type="submission" date="2018-10" db="EMBL/GenBank/DDBJ databases">
        <title>A high-quality apple genome assembly.</title>
        <authorList>
            <person name="Hu J."/>
        </authorList>
    </citation>
    <scope>NUCLEOTIDE SEQUENCE [LARGE SCALE GENOMIC DNA]</scope>
    <source>
        <strain evidence="2">cv. HFTH1</strain>
        <tissue evidence="1">Young leaf</tissue>
    </source>
</reference>
<dbReference type="Proteomes" id="UP000290289">
    <property type="component" value="Chromosome 15"/>
</dbReference>
<sequence>VFLALPSSAYACSTLTSNSGKTSIEYVSGSTRAPLESILAGNHQGTDMHALGVTFWNPGNKPDPCRPFSGQR</sequence>
<protein>
    <submittedName>
        <fullName evidence="1">Uncharacterized protein</fullName>
    </submittedName>
</protein>
<proteinExistence type="predicted"/>
<accession>A0A498I217</accession>
<feature type="non-terminal residue" evidence="1">
    <location>
        <position position="1"/>
    </location>
</feature>
<name>A0A498I217_MALDO</name>
<dbReference type="EMBL" id="RDQH01000341">
    <property type="protein sequence ID" value="RXH76025.1"/>
    <property type="molecule type" value="Genomic_DNA"/>
</dbReference>
<organism evidence="1 2">
    <name type="scientific">Malus domestica</name>
    <name type="common">Apple</name>
    <name type="synonym">Pyrus malus</name>
    <dbReference type="NCBI Taxonomy" id="3750"/>
    <lineage>
        <taxon>Eukaryota</taxon>
        <taxon>Viridiplantae</taxon>
        <taxon>Streptophyta</taxon>
        <taxon>Embryophyta</taxon>
        <taxon>Tracheophyta</taxon>
        <taxon>Spermatophyta</taxon>
        <taxon>Magnoliopsida</taxon>
        <taxon>eudicotyledons</taxon>
        <taxon>Gunneridae</taxon>
        <taxon>Pentapetalae</taxon>
        <taxon>rosids</taxon>
        <taxon>fabids</taxon>
        <taxon>Rosales</taxon>
        <taxon>Rosaceae</taxon>
        <taxon>Amygdaloideae</taxon>
        <taxon>Maleae</taxon>
        <taxon>Malus</taxon>
    </lineage>
</organism>
<comment type="caution">
    <text evidence="1">The sequence shown here is derived from an EMBL/GenBank/DDBJ whole genome shotgun (WGS) entry which is preliminary data.</text>
</comment>
<keyword evidence="2" id="KW-1185">Reference proteome</keyword>
<evidence type="ECO:0000313" key="1">
    <source>
        <dbReference type="EMBL" id="RXH76025.1"/>
    </source>
</evidence>
<gene>
    <name evidence="1" type="ORF">DVH24_042812</name>
</gene>